<dbReference type="InterPro" id="IPR050114">
    <property type="entry name" value="UPF0173_UPF0282_UlaG_hydrolase"/>
</dbReference>
<evidence type="ECO:0000256" key="1">
    <source>
        <dbReference type="ARBA" id="ARBA00022801"/>
    </source>
</evidence>
<gene>
    <name evidence="7" type="ORF">M0651_14710</name>
</gene>
<dbReference type="Pfam" id="PF12706">
    <property type="entry name" value="Lactamase_B_2"/>
    <property type="match status" value="1"/>
</dbReference>
<organism evidence="7 8">
    <name type="scientific">Paenibacillus mellifer</name>
    <dbReference type="NCBI Taxonomy" id="2937794"/>
    <lineage>
        <taxon>Bacteria</taxon>
        <taxon>Bacillati</taxon>
        <taxon>Bacillota</taxon>
        <taxon>Bacilli</taxon>
        <taxon>Bacillales</taxon>
        <taxon>Paenibacillaceae</taxon>
        <taxon>Paenibacillus</taxon>
    </lineage>
</organism>
<dbReference type="PANTHER" id="PTHR43546">
    <property type="entry name" value="UPF0173 METAL-DEPENDENT HYDROLASE MJ1163-RELATED"/>
    <property type="match status" value="1"/>
</dbReference>
<sequence>MKVTYWGHSCILVDTGKHRLVIDPFLTGNPVAAVAADDIQVDYVLLTHGHSDHIADAESIARRNNAPIIAIVELADYLANAGLQTVGMNLGGSRIFSFGKLKWVPALHSTSVNQDGVSIYLGVAAGILLDLDGFTLYHAGDTALFSDMKLVSLRRPVDLAFLPIGDHFTMGPDDALIAAEWIGAKHVVPVHYNTFDAIAQDGERFAAELKRIGIQGHALKPGESLDTF</sequence>
<evidence type="ECO:0000256" key="2">
    <source>
        <dbReference type="ARBA" id="ARBA00034221"/>
    </source>
</evidence>
<evidence type="ECO:0000313" key="7">
    <source>
        <dbReference type="EMBL" id="MCK8488424.1"/>
    </source>
</evidence>
<reference evidence="7" key="1">
    <citation type="submission" date="2022-04" db="EMBL/GenBank/DDBJ databases">
        <authorList>
            <person name="Seo M.-J."/>
        </authorList>
    </citation>
    <scope>NUCLEOTIDE SEQUENCE</scope>
    <source>
        <strain evidence="7">MBLB2552</strain>
    </source>
</reference>
<comment type="catalytic activity">
    <reaction evidence="4">
        <text>3',5'-cyclic UMP + H2O = UMP + H(+)</text>
        <dbReference type="Rhea" id="RHEA:70575"/>
        <dbReference type="ChEBI" id="CHEBI:15377"/>
        <dbReference type="ChEBI" id="CHEBI:15378"/>
        <dbReference type="ChEBI" id="CHEBI:57865"/>
        <dbReference type="ChEBI" id="CHEBI:184387"/>
    </reaction>
    <physiologicalReaction direction="left-to-right" evidence="4">
        <dbReference type="Rhea" id="RHEA:70576"/>
    </physiologicalReaction>
</comment>
<accession>A0A9X1Y019</accession>
<evidence type="ECO:0000259" key="6">
    <source>
        <dbReference type="SMART" id="SM00849"/>
    </source>
</evidence>
<dbReference type="SMART" id="SM00849">
    <property type="entry name" value="Lactamase_B"/>
    <property type="match status" value="1"/>
</dbReference>
<comment type="catalytic activity">
    <reaction evidence="2">
        <text>3',5'-cyclic CMP + H2O = CMP + H(+)</text>
        <dbReference type="Rhea" id="RHEA:72675"/>
        <dbReference type="ChEBI" id="CHEBI:15377"/>
        <dbReference type="ChEBI" id="CHEBI:15378"/>
        <dbReference type="ChEBI" id="CHEBI:58003"/>
        <dbReference type="ChEBI" id="CHEBI:60377"/>
    </reaction>
    <physiologicalReaction direction="left-to-right" evidence="2">
        <dbReference type="Rhea" id="RHEA:72676"/>
    </physiologicalReaction>
</comment>
<evidence type="ECO:0000256" key="4">
    <source>
        <dbReference type="ARBA" id="ARBA00048505"/>
    </source>
</evidence>
<dbReference type="Gene3D" id="3.60.15.10">
    <property type="entry name" value="Ribonuclease Z/Hydroxyacylglutathione hydrolase-like"/>
    <property type="match status" value="1"/>
</dbReference>
<keyword evidence="8" id="KW-1185">Reference proteome</keyword>
<evidence type="ECO:0000256" key="3">
    <source>
        <dbReference type="ARBA" id="ARBA00034301"/>
    </source>
</evidence>
<dbReference type="GO" id="GO:0016787">
    <property type="term" value="F:hydrolase activity"/>
    <property type="evidence" value="ECO:0007669"/>
    <property type="project" value="UniProtKB-UniRule"/>
</dbReference>
<dbReference type="EMBL" id="JALPRK010000013">
    <property type="protein sequence ID" value="MCK8488424.1"/>
    <property type="molecule type" value="Genomic_DNA"/>
</dbReference>
<comment type="caution">
    <text evidence="7">The sequence shown here is derived from an EMBL/GenBank/DDBJ whole genome shotgun (WGS) entry which is preliminary data.</text>
</comment>
<dbReference type="InterPro" id="IPR001279">
    <property type="entry name" value="Metallo-B-lactamas"/>
</dbReference>
<dbReference type="RefSeq" id="WP_248552499.1">
    <property type="nucleotide sequence ID" value="NZ_JALPRK010000013.1"/>
</dbReference>
<dbReference type="InterPro" id="IPR036866">
    <property type="entry name" value="RibonucZ/Hydroxyglut_hydro"/>
</dbReference>
<comment type="similarity">
    <text evidence="5">Belongs to the UPF0173 family.</text>
</comment>
<keyword evidence="1 5" id="KW-0378">Hydrolase</keyword>
<dbReference type="AlphaFoldDB" id="A0A9X1Y019"/>
<protein>
    <recommendedName>
        <fullName evidence="5">UPF0173 metal-dependent hydrolase M0651_14710</fullName>
    </recommendedName>
</protein>
<comment type="function">
    <text evidence="3">Counteracts the endogenous Pycsar antiviral defense system. Phosphodiesterase that enables metal-dependent hydrolysis of host cyclic nucleotide Pycsar defense signals such as cCMP and cUMP.</text>
</comment>
<dbReference type="PANTHER" id="PTHR43546:SF3">
    <property type="entry name" value="UPF0173 METAL-DEPENDENT HYDROLASE MJ1163"/>
    <property type="match status" value="1"/>
</dbReference>
<dbReference type="HAMAP" id="MF_00457">
    <property type="entry name" value="UPF0173"/>
    <property type="match status" value="1"/>
</dbReference>
<dbReference type="Proteomes" id="UP001139534">
    <property type="component" value="Unassembled WGS sequence"/>
</dbReference>
<name>A0A9X1Y019_9BACL</name>
<evidence type="ECO:0000256" key="5">
    <source>
        <dbReference type="HAMAP-Rule" id="MF_00457"/>
    </source>
</evidence>
<dbReference type="SUPFAM" id="SSF56281">
    <property type="entry name" value="Metallo-hydrolase/oxidoreductase"/>
    <property type="match status" value="1"/>
</dbReference>
<evidence type="ECO:0000313" key="8">
    <source>
        <dbReference type="Proteomes" id="UP001139534"/>
    </source>
</evidence>
<dbReference type="NCBIfam" id="NF001911">
    <property type="entry name" value="PRK00685.1"/>
    <property type="match status" value="1"/>
</dbReference>
<dbReference type="InterPro" id="IPR022877">
    <property type="entry name" value="UPF0173"/>
</dbReference>
<proteinExistence type="inferred from homology"/>
<feature type="domain" description="Metallo-beta-lactamase" evidence="6">
    <location>
        <begin position="7"/>
        <end position="191"/>
    </location>
</feature>